<sequence>MSSRGRIEARNVMSGTSGELWLDGDKVAEVKKFQAKLELTKEEVVIAGQMGTDTKYMGYKGKGSITLYKVSSRMAKLIGEKLKVGEDPRFTAISKLNDPDAFGSERIAVKNISFDDLTLADWEVGVKGEVEAPFTFTDYDFIDLV</sequence>
<evidence type="ECO:0000313" key="1">
    <source>
        <dbReference type="EMBL" id="MBP1854439.1"/>
    </source>
</evidence>
<evidence type="ECO:0008006" key="3">
    <source>
        <dbReference type="Google" id="ProtNLM"/>
    </source>
</evidence>
<accession>A0ABS4E928</accession>
<dbReference type="InterPro" id="IPR018989">
    <property type="entry name" value="DUF2001"/>
</dbReference>
<dbReference type="RefSeq" id="WP_209455955.1">
    <property type="nucleotide sequence ID" value="NZ_BAAACS010000017.1"/>
</dbReference>
<dbReference type="Pfam" id="PF09393">
    <property type="entry name" value="DUF2001"/>
    <property type="match status" value="1"/>
</dbReference>
<keyword evidence="2" id="KW-1185">Reference proteome</keyword>
<dbReference type="Gene3D" id="2.30.110.40">
    <property type="entry name" value="Phage tail tube protein"/>
    <property type="match status" value="1"/>
</dbReference>
<evidence type="ECO:0000313" key="2">
    <source>
        <dbReference type="Proteomes" id="UP000767291"/>
    </source>
</evidence>
<reference evidence="1 2" key="1">
    <citation type="submission" date="2021-03" db="EMBL/GenBank/DDBJ databases">
        <title>Genomic Encyclopedia of Type Strains, Phase IV (KMG-IV): sequencing the most valuable type-strain genomes for metagenomic binning, comparative biology and taxonomic classification.</title>
        <authorList>
            <person name="Goeker M."/>
        </authorList>
    </citation>
    <scope>NUCLEOTIDE SEQUENCE [LARGE SCALE GENOMIC DNA]</scope>
    <source>
        <strain evidence="1 2">DSM 1289</strain>
    </source>
</reference>
<proteinExistence type="predicted"/>
<dbReference type="EMBL" id="JAGGJX010000001">
    <property type="protein sequence ID" value="MBP1854439.1"/>
    <property type="molecule type" value="Genomic_DNA"/>
</dbReference>
<dbReference type="InterPro" id="IPR038628">
    <property type="entry name" value="XkdM-like_sf"/>
</dbReference>
<gene>
    <name evidence="1" type="ORF">J2Z43_000829</name>
</gene>
<protein>
    <recommendedName>
        <fullName evidence="3">Phage portal protein</fullName>
    </recommendedName>
</protein>
<name>A0ABS4E928_9FIRM</name>
<organism evidence="1 2">
    <name type="scientific">Metaclostridioides mangenotii</name>
    <dbReference type="NCBI Taxonomy" id="1540"/>
    <lineage>
        <taxon>Bacteria</taxon>
        <taxon>Bacillati</taxon>
        <taxon>Bacillota</taxon>
        <taxon>Clostridia</taxon>
        <taxon>Peptostreptococcales</taxon>
        <taxon>Peptostreptococcaceae</taxon>
        <taxon>Metaclostridioides</taxon>
    </lineage>
</organism>
<dbReference type="SUPFAM" id="SSF69279">
    <property type="entry name" value="Phage tail proteins"/>
    <property type="match status" value="1"/>
</dbReference>
<comment type="caution">
    <text evidence="1">The sequence shown here is derived from an EMBL/GenBank/DDBJ whole genome shotgun (WGS) entry which is preliminary data.</text>
</comment>
<dbReference type="Proteomes" id="UP000767291">
    <property type="component" value="Unassembled WGS sequence"/>
</dbReference>